<name>A0AB39UBN3_9BIFI</name>
<organism evidence="2">
    <name type="scientific">Bifidobacterium fermentum</name>
    <dbReference type="NCBI Taxonomy" id="3059035"/>
    <lineage>
        <taxon>Bacteria</taxon>
        <taxon>Bacillati</taxon>
        <taxon>Actinomycetota</taxon>
        <taxon>Actinomycetes</taxon>
        <taxon>Bifidobacteriales</taxon>
        <taxon>Bifidobacteriaceae</taxon>
        <taxon>Bifidobacterium</taxon>
    </lineage>
</organism>
<evidence type="ECO:0000313" key="2">
    <source>
        <dbReference type="EMBL" id="XDS46477.1"/>
    </source>
</evidence>
<evidence type="ECO:0000313" key="4">
    <source>
        <dbReference type="EMBL" id="XDS49969.1"/>
    </source>
</evidence>
<dbReference type="EMBL" id="CP129675">
    <property type="protein sequence ID" value="XDS46477.1"/>
    <property type="molecule type" value="Genomic_DNA"/>
</dbReference>
<gene>
    <name evidence="4" type="ORF">QN062_06045</name>
    <name evidence="3" type="ORF">QN216_00240</name>
    <name evidence="2" type="ORF">QN217_10205</name>
</gene>
<feature type="compositionally biased region" description="Basic and acidic residues" evidence="1">
    <location>
        <begin position="1"/>
        <end position="14"/>
    </location>
</feature>
<dbReference type="EMBL" id="CP129683">
    <property type="protein sequence ID" value="XDS49969.1"/>
    <property type="molecule type" value="Genomic_DNA"/>
</dbReference>
<reference evidence="2" key="1">
    <citation type="submission" date="2023-07" db="EMBL/GenBank/DDBJ databases">
        <title>Bifidobacterium aquikefiriaerophilum sp. nov. and Bifidobacterium eccum sp. nov., isolated from water kefir.</title>
        <authorList>
            <person name="Breselge S."/>
            <person name="Bellassi P."/>
            <person name="Barcenilla C."/>
            <person name="Alvarez-Ordonez A."/>
            <person name="Morelli L."/>
            <person name="Cotter P.D."/>
        </authorList>
    </citation>
    <scope>NUCLEOTIDE SEQUENCE</scope>
    <source>
        <strain evidence="4">WK012_4_13</strain>
        <strain evidence="3">WK013_4_14</strain>
        <strain evidence="2">WK048_4_13</strain>
    </source>
</reference>
<dbReference type="EMBL" id="CP129682">
    <property type="protein sequence ID" value="XDS48742.1"/>
    <property type="molecule type" value="Genomic_DNA"/>
</dbReference>
<evidence type="ECO:0000256" key="1">
    <source>
        <dbReference type="SAM" id="MobiDB-lite"/>
    </source>
</evidence>
<sequence>MVNDTAESRHKIAEDSDNEVVVSTDEQFESDVETVDQSARKMEYHVVIQHVTSITETLKQFLSTFAVGGITQCEAFPSHPDDGDGHCHISFQLANAKSFSAIHRAFKKAGYDQVRVKERWGSVRQLMDYSRKTSKKDVKTGEIVDEKVLDGPWEWGEIDYKESEREQPLWIRARALLREGHSTYELLNSNDGKLASFAFIHLRNMQFAERYIRSIRIRADRNPHVEDGEA</sequence>
<dbReference type="AlphaFoldDB" id="A0AB39UBN3"/>
<evidence type="ECO:0008006" key="5">
    <source>
        <dbReference type="Google" id="ProtNLM"/>
    </source>
</evidence>
<dbReference type="RefSeq" id="WP_369340941.1">
    <property type="nucleotide sequence ID" value="NZ_CP129675.1"/>
</dbReference>
<accession>A0AB39UBN3</accession>
<dbReference type="KEGG" id="bfk:QN062_06045"/>
<feature type="region of interest" description="Disordered" evidence="1">
    <location>
        <begin position="1"/>
        <end position="25"/>
    </location>
</feature>
<protein>
    <recommendedName>
        <fullName evidence="5">Replicase</fullName>
    </recommendedName>
</protein>
<evidence type="ECO:0000313" key="3">
    <source>
        <dbReference type="EMBL" id="XDS48742.1"/>
    </source>
</evidence>
<proteinExistence type="predicted"/>